<evidence type="ECO:0000256" key="3">
    <source>
        <dbReference type="ARBA" id="ARBA00022448"/>
    </source>
</evidence>
<keyword evidence="12" id="KW-1185">Reference proteome</keyword>
<evidence type="ECO:0000256" key="9">
    <source>
        <dbReference type="SAM" id="MobiDB-lite"/>
    </source>
</evidence>
<dbReference type="GO" id="GO:0015095">
    <property type="term" value="F:magnesium ion transmembrane transporter activity"/>
    <property type="evidence" value="ECO:0007669"/>
    <property type="project" value="UniProtKB-UniRule"/>
</dbReference>
<evidence type="ECO:0000256" key="7">
    <source>
        <dbReference type="ARBA" id="ARBA00023136"/>
    </source>
</evidence>
<dbReference type="Proteomes" id="UP000634647">
    <property type="component" value="Unassembled WGS sequence"/>
</dbReference>
<evidence type="ECO:0000256" key="8">
    <source>
        <dbReference type="RuleBase" id="RU362010"/>
    </source>
</evidence>
<dbReference type="GO" id="GO:0000287">
    <property type="term" value="F:magnesium ion binding"/>
    <property type="evidence" value="ECO:0007669"/>
    <property type="project" value="TreeGrafter"/>
</dbReference>
<feature type="compositionally biased region" description="Basic residues" evidence="9">
    <location>
        <begin position="13"/>
        <end position="25"/>
    </location>
</feature>
<dbReference type="GO" id="GO:0015087">
    <property type="term" value="F:cobalt ion transmembrane transporter activity"/>
    <property type="evidence" value="ECO:0007669"/>
    <property type="project" value="UniProtKB-UniRule"/>
</dbReference>
<evidence type="ECO:0000256" key="2">
    <source>
        <dbReference type="ARBA" id="ARBA00009765"/>
    </source>
</evidence>
<dbReference type="InterPro" id="IPR045863">
    <property type="entry name" value="CorA_TM1_TM2"/>
</dbReference>
<comment type="caution">
    <text evidence="10">The sequence shown here is derived from an EMBL/GenBank/DDBJ whole genome shotgun (WGS) entry which is preliminary data.</text>
</comment>
<evidence type="ECO:0000256" key="4">
    <source>
        <dbReference type="ARBA" id="ARBA00022475"/>
    </source>
</evidence>
<evidence type="ECO:0000313" key="13">
    <source>
        <dbReference type="Proteomes" id="UP000634647"/>
    </source>
</evidence>
<comment type="function">
    <text evidence="8">Mediates influx of magnesium ions.</text>
</comment>
<reference evidence="10" key="1">
    <citation type="journal article" date="2014" name="Int. J. Syst. Evol. Microbiol.">
        <title>Complete genome sequence of Corynebacterium casei LMG S-19264T (=DSM 44701T), isolated from a smear-ripened cheese.</title>
        <authorList>
            <consortium name="US DOE Joint Genome Institute (JGI-PGF)"/>
            <person name="Walter F."/>
            <person name="Albersmeier A."/>
            <person name="Kalinowski J."/>
            <person name="Ruckert C."/>
        </authorList>
    </citation>
    <scope>NUCLEOTIDE SEQUENCE</scope>
    <source>
        <strain evidence="10">CGMCC 1.10859</strain>
    </source>
</reference>
<dbReference type="PANTHER" id="PTHR46494:SF1">
    <property type="entry name" value="CORA FAMILY METAL ION TRANSPORTER (EUROFUNG)"/>
    <property type="match status" value="1"/>
</dbReference>
<dbReference type="SUPFAM" id="SSF144083">
    <property type="entry name" value="Magnesium transport protein CorA, transmembrane region"/>
    <property type="match status" value="1"/>
</dbReference>
<dbReference type="Gene3D" id="1.20.58.340">
    <property type="entry name" value="Magnesium transport protein CorA, transmembrane region"/>
    <property type="match status" value="2"/>
</dbReference>
<feature type="compositionally biased region" description="Low complexity" evidence="9">
    <location>
        <begin position="26"/>
        <end position="35"/>
    </location>
</feature>
<dbReference type="InterPro" id="IPR004488">
    <property type="entry name" value="Mg/Co-transport_prot_CorA"/>
</dbReference>
<gene>
    <name evidence="8" type="primary">corA</name>
    <name evidence="10" type="ORF">GCM10008024_03460</name>
    <name evidence="11" type="ORF">SAMN05444006_101203</name>
</gene>
<feature type="region of interest" description="Disordered" evidence="9">
    <location>
        <begin position="1"/>
        <end position="36"/>
    </location>
</feature>
<dbReference type="EMBL" id="BNAB01000001">
    <property type="protein sequence ID" value="GHD98739.1"/>
    <property type="molecule type" value="Genomic_DNA"/>
</dbReference>
<keyword evidence="8" id="KW-0460">Magnesium</keyword>
<keyword evidence="8" id="KW-0406">Ion transport</keyword>
<dbReference type="SUPFAM" id="SSF143865">
    <property type="entry name" value="CorA soluble domain-like"/>
    <property type="match status" value="1"/>
</dbReference>
<dbReference type="RefSeq" id="WP_051646221.1">
    <property type="nucleotide sequence ID" value="NZ_BNAB01000001.1"/>
</dbReference>
<evidence type="ECO:0000256" key="6">
    <source>
        <dbReference type="ARBA" id="ARBA00022989"/>
    </source>
</evidence>
<keyword evidence="6 8" id="KW-1133">Transmembrane helix</keyword>
<evidence type="ECO:0000313" key="10">
    <source>
        <dbReference type="EMBL" id="GHD98739.1"/>
    </source>
</evidence>
<keyword evidence="3 8" id="KW-0813">Transport</keyword>
<protein>
    <recommendedName>
        <fullName evidence="8">Magnesium transport protein CorA</fullName>
    </recommendedName>
</protein>
<dbReference type="Gene3D" id="3.30.460.20">
    <property type="entry name" value="CorA soluble domain-like"/>
    <property type="match status" value="1"/>
</dbReference>
<feature type="region of interest" description="Disordered" evidence="9">
    <location>
        <begin position="383"/>
        <end position="403"/>
    </location>
</feature>
<keyword evidence="7 8" id="KW-0472">Membrane</keyword>
<evidence type="ECO:0000256" key="1">
    <source>
        <dbReference type="ARBA" id="ARBA00004651"/>
    </source>
</evidence>
<name>A0AAN4UN62_9RHOB</name>
<dbReference type="GO" id="GO:0005886">
    <property type="term" value="C:plasma membrane"/>
    <property type="evidence" value="ECO:0007669"/>
    <property type="project" value="UniProtKB-SubCell"/>
</dbReference>
<keyword evidence="4 8" id="KW-1003">Cell membrane</keyword>
<dbReference type="GO" id="GO:0050897">
    <property type="term" value="F:cobalt ion binding"/>
    <property type="evidence" value="ECO:0007669"/>
    <property type="project" value="TreeGrafter"/>
</dbReference>
<evidence type="ECO:0000313" key="11">
    <source>
        <dbReference type="EMBL" id="SDW07277.1"/>
    </source>
</evidence>
<dbReference type="PANTHER" id="PTHR46494">
    <property type="entry name" value="CORA FAMILY METAL ION TRANSPORTER (EUROFUNG)"/>
    <property type="match status" value="1"/>
</dbReference>
<keyword evidence="5 8" id="KW-0812">Transmembrane</keyword>
<dbReference type="InterPro" id="IPR045861">
    <property type="entry name" value="CorA_cytoplasmic_dom"/>
</dbReference>
<feature type="transmembrane region" description="Helical" evidence="8">
    <location>
        <begin position="353"/>
        <end position="373"/>
    </location>
</feature>
<dbReference type="Pfam" id="PF01544">
    <property type="entry name" value="CorA"/>
    <property type="match status" value="1"/>
</dbReference>
<reference evidence="10" key="3">
    <citation type="submission" date="2023-06" db="EMBL/GenBank/DDBJ databases">
        <authorList>
            <person name="Sun Q."/>
            <person name="Zhou Y."/>
        </authorList>
    </citation>
    <scope>NUCLEOTIDE SEQUENCE</scope>
    <source>
        <strain evidence="10">CGMCC 1.10859</strain>
    </source>
</reference>
<organism evidence="10 13">
    <name type="scientific">Allgaiera indica</name>
    <dbReference type="NCBI Taxonomy" id="765699"/>
    <lineage>
        <taxon>Bacteria</taxon>
        <taxon>Pseudomonadati</taxon>
        <taxon>Pseudomonadota</taxon>
        <taxon>Alphaproteobacteria</taxon>
        <taxon>Rhodobacterales</taxon>
        <taxon>Paracoccaceae</taxon>
        <taxon>Allgaiera</taxon>
    </lineage>
</organism>
<dbReference type="CDD" id="cd12828">
    <property type="entry name" value="TmCorA-like_1"/>
    <property type="match status" value="1"/>
</dbReference>
<evidence type="ECO:0000256" key="5">
    <source>
        <dbReference type="ARBA" id="ARBA00022692"/>
    </source>
</evidence>
<evidence type="ECO:0000313" key="12">
    <source>
        <dbReference type="Proteomes" id="UP000199541"/>
    </source>
</evidence>
<accession>A0AAN4UN62</accession>
<dbReference type="InterPro" id="IPR002523">
    <property type="entry name" value="MgTranspt_CorA/ZnTranspt_ZntB"/>
</dbReference>
<proteinExistence type="inferred from homology"/>
<dbReference type="Proteomes" id="UP000199541">
    <property type="component" value="Unassembled WGS sequence"/>
</dbReference>
<comment type="similarity">
    <text evidence="2 8">Belongs to the CorA metal ion transporter (MIT) (TC 1.A.35) family.</text>
</comment>
<comment type="subcellular location">
    <subcellularLocation>
        <location evidence="1">Cell membrane</location>
        <topology evidence="1">Multi-pass membrane protein</topology>
    </subcellularLocation>
    <subcellularLocation>
        <location evidence="8">Membrane</location>
        <topology evidence="8">Multi-pass membrane protein</topology>
    </subcellularLocation>
</comment>
<sequence length="403" mass="44362">MTETAKPRQGGKGSKKGKTRRRKPARAPAGAPPGRIVAQPGAHATRLSFTAFHPGGLSHPEDLDAALAILAAPPPSAGQDAPGGGLWIDIVGLADTARIESVCARLGLHTLSVADIFSTGQRPKTEIYETYVHVVLRQPLSTTPYVDEQLTLILGDRFVLTVQERPGDSFDPVRQRLTVGGPRIRSSAGYLAYALMDALVDAYFPVLEAYGERTEELDDRILDGAGDGVIGEVHSLRRELLSLRHTLWPQREAVSALMRHDVPYVTEELATYLRDVADHSSQLMDMVEVYREVAQGLVDLHLSMMSNRMNEIMKVLTIIATIFIPITFIAGLYGMNFSTESPWNMPELKWKYGYLYALGLMLCSTAIMLFTFWRHGWIGGRQKTGARTPESQGHQRGRQDGAG</sequence>
<dbReference type="FunFam" id="1.20.58.340:FF:000012">
    <property type="entry name" value="Magnesium transport protein CorA"/>
    <property type="match status" value="1"/>
</dbReference>
<dbReference type="AlphaFoldDB" id="A0AAN4UN62"/>
<dbReference type="NCBIfam" id="TIGR00383">
    <property type="entry name" value="corA"/>
    <property type="match status" value="1"/>
</dbReference>
<dbReference type="EMBL" id="FNOB01000001">
    <property type="protein sequence ID" value="SDW07277.1"/>
    <property type="molecule type" value="Genomic_DNA"/>
</dbReference>
<reference evidence="11 12" key="2">
    <citation type="submission" date="2016-10" db="EMBL/GenBank/DDBJ databases">
        <authorList>
            <person name="Varghese N."/>
            <person name="Submissions S."/>
        </authorList>
    </citation>
    <scope>NUCLEOTIDE SEQUENCE [LARGE SCALE GENOMIC DNA]</scope>
    <source>
        <strain evidence="11 12">DSM 24802</strain>
    </source>
</reference>
<feature type="transmembrane region" description="Helical" evidence="8">
    <location>
        <begin position="312"/>
        <end position="333"/>
    </location>
</feature>